<comment type="caution">
    <text evidence="3">The sequence shown here is derived from an EMBL/GenBank/DDBJ whole genome shotgun (WGS) entry which is preliminary data.</text>
</comment>
<feature type="domain" description="DUF547" evidence="2">
    <location>
        <begin position="139"/>
        <end position="172"/>
    </location>
</feature>
<keyword evidence="4" id="KW-1185">Reference proteome</keyword>
<feature type="region of interest" description="Disordered" evidence="1">
    <location>
        <begin position="1"/>
        <end position="34"/>
    </location>
</feature>
<evidence type="ECO:0000256" key="1">
    <source>
        <dbReference type="SAM" id="MobiDB-lite"/>
    </source>
</evidence>
<name>A0A6A2XAM0_HIBSY</name>
<evidence type="ECO:0000259" key="2">
    <source>
        <dbReference type="Pfam" id="PF04784"/>
    </source>
</evidence>
<dbReference type="PANTHER" id="PTHR23054:SF18">
    <property type="entry name" value="TERNARY COMPLEX FACTOR MIP1, LEUCINE-ZIPPER"/>
    <property type="match status" value="1"/>
</dbReference>
<gene>
    <name evidence="3" type="ORF">F3Y22_tig00111837pilonHSYRG00779</name>
</gene>
<dbReference type="EMBL" id="VEPZ02001443">
    <property type="protein sequence ID" value="KAE8672621.1"/>
    <property type="molecule type" value="Genomic_DNA"/>
</dbReference>
<feature type="region of interest" description="Disordered" evidence="1">
    <location>
        <begin position="54"/>
        <end position="75"/>
    </location>
</feature>
<reference evidence="3" key="1">
    <citation type="submission" date="2019-09" db="EMBL/GenBank/DDBJ databases">
        <title>Draft genome information of white flower Hibiscus syriacus.</title>
        <authorList>
            <person name="Kim Y.-M."/>
        </authorList>
    </citation>
    <scope>NUCLEOTIDE SEQUENCE [LARGE SCALE GENOMIC DNA]</scope>
    <source>
        <strain evidence="3">YM2019G1</strain>
    </source>
</reference>
<dbReference type="Pfam" id="PF04784">
    <property type="entry name" value="DUF547"/>
    <property type="match status" value="1"/>
</dbReference>
<feature type="compositionally biased region" description="Polar residues" evidence="1">
    <location>
        <begin position="61"/>
        <end position="70"/>
    </location>
</feature>
<organism evidence="3 4">
    <name type="scientific">Hibiscus syriacus</name>
    <name type="common">Rose of Sharon</name>
    <dbReference type="NCBI Taxonomy" id="106335"/>
    <lineage>
        <taxon>Eukaryota</taxon>
        <taxon>Viridiplantae</taxon>
        <taxon>Streptophyta</taxon>
        <taxon>Embryophyta</taxon>
        <taxon>Tracheophyta</taxon>
        <taxon>Spermatophyta</taxon>
        <taxon>Magnoliopsida</taxon>
        <taxon>eudicotyledons</taxon>
        <taxon>Gunneridae</taxon>
        <taxon>Pentapetalae</taxon>
        <taxon>rosids</taxon>
        <taxon>malvids</taxon>
        <taxon>Malvales</taxon>
        <taxon>Malvaceae</taxon>
        <taxon>Malvoideae</taxon>
        <taxon>Hibiscus</taxon>
    </lineage>
</organism>
<dbReference type="InterPro" id="IPR006869">
    <property type="entry name" value="DUF547"/>
</dbReference>
<protein>
    <submittedName>
        <fullName evidence="3">G2484-1 protein</fullName>
    </submittedName>
</protein>
<evidence type="ECO:0000313" key="3">
    <source>
        <dbReference type="EMBL" id="KAE8672621.1"/>
    </source>
</evidence>
<sequence length="250" mass="28167">MGFQGSGKSKMLGSRGISRHKRPKSDSFPGERRVEEEGLSSFLEALSCMKHLKDSVKTKNRQSSTASTEISELEKRLQDQVEVRHAIEIALGYRTWSHYDAGVPISKESIEQQVPSLPPLKGMKGISGLRYSTKQSEGTFSTVEGNHSDPAVRAYTPKRVFQELETAKEEYIRATFGVRNKKILLPKIVESFAKDSSLCPSGLMEMVQQSLPKSLGCSIRKCQQGKSRKSIEWIPHNFNFRYLISKELVR</sequence>
<dbReference type="PANTHER" id="PTHR23054">
    <property type="entry name" value="TERNARY COMPLEX FACTOR MIP1, LEUCINE-ZIPPER-RELATED"/>
    <property type="match status" value="1"/>
</dbReference>
<accession>A0A6A2XAM0</accession>
<evidence type="ECO:0000313" key="4">
    <source>
        <dbReference type="Proteomes" id="UP000436088"/>
    </source>
</evidence>
<dbReference type="Proteomes" id="UP000436088">
    <property type="component" value="Unassembled WGS sequence"/>
</dbReference>
<dbReference type="AlphaFoldDB" id="A0A6A2XAM0"/>
<proteinExistence type="predicted"/>